<reference evidence="12" key="1">
    <citation type="submission" date="2016-04" db="EMBL/GenBank/DDBJ databases">
        <authorList>
            <person name="Tagini F."/>
        </authorList>
    </citation>
    <scope>NUCLEOTIDE SEQUENCE [LARGE SCALE GENOMIC DNA]</scope>
    <source>
        <strain evidence="12">CHUV0807</strain>
    </source>
</reference>
<proteinExistence type="inferred from homology"/>
<evidence type="ECO:0000256" key="9">
    <source>
        <dbReference type="HAMAP-Rule" id="MF_01148"/>
    </source>
</evidence>
<dbReference type="SUPFAM" id="SSF56317">
    <property type="entry name" value="Carbon-nitrogen hydrolase"/>
    <property type="match status" value="1"/>
</dbReference>
<protein>
    <recommendedName>
        <fullName evidence="9">Apolipoprotein N-acyltransferase</fullName>
        <shortName evidence="9">ALP N-acyltransferase</shortName>
        <ecNumber evidence="9">2.3.1.269</ecNumber>
    </recommendedName>
</protein>
<keyword evidence="5 9" id="KW-0812">Transmembrane</keyword>
<dbReference type="CDD" id="cd07571">
    <property type="entry name" value="ALP_N-acyl_transferase"/>
    <property type="match status" value="1"/>
</dbReference>
<dbReference type="Pfam" id="PF20154">
    <property type="entry name" value="LNT_N"/>
    <property type="match status" value="1"/>
</dbReference>
<dbReference type="InterPro" id="IPR045378">
    <property type="entry name" value="LNT_N"/>
</dbReference>
<dbReference type="InterPro" id="IPR003010">
    <property type="entry name" value="C-N_Hydrolase"/>
</dbReference>
<evidence type="ECO:0000313" key="11">
    <source>
        <dbReference type="EMBL" id="SAM57009.1"/>
    </source>
</evidence>
<dbReference type="PANTHER" id="PTHR38686">
    <property type="entry name" value="APOLIPOPROTEIN N-ACYLTRANSFERASE"/>
    <property type="match status" value="1"/>
</dbReference>
<comment type="similarity">
    <text evidence="2 9">Belongs to the CN hydrolase family. Apolipoprotein N-acyltransferase subfamily.</text>
</comment>
<organism evidence="11 12">
    <name type="scientific">Cardiobacterium hominis</name>
    <dbReference type="NCBI Taxonomy" id="2718"/>
    <lineage>
        <taxon>Bacteria</taxon>
        <taxon>Pseudomonadati</taxon>
        <taxon>Pseudomonadota</taxon>
        <taxon>Gammaproteobacteria</taxon>
        <taxon>Cardiobacteriales</taxon>
        <taxon>Cardiobacteriaceae</taxon>
        <taxon>Cardiobacterium</taxon>
    </lineage>
</organism>
<comment type="pathway">
    <text evidence="9">Protein modification; lipoprotein biosynthesis (N-acyl transfer).</text>
</comment>
<comment type="function">
    <text evidence="9">Catalyzes the phospholipid dependent N-acylation of the N-terminal cysteine of apolipoprotein, the last step in lipoprotein maturation.</text>
</comment>
<evidence type="ECO:0000256" key="8">
    <source>
        <dbReference type="ARBA" id="ARBA00023315"/>
    </source>
</evidence>
<evidence type="ECO:0000259" key="10">
    <source>
        <dbReference type="PROSITE" id="PS50263"/>
    </source>
</evidence>
<dbReference type="PROSITE" id="PS50263">
    <property type="entry name" value="CN_HYDROLASE"/>
    <property type="match status" value="1"/>
</dbReference>
<keyword evidence="3 9" id="KW-1003">Cell membrane</keyword>
<dbReference type="RefSeq" id="WP_256860857.1">
    <property type="nucleotide sequence ID" value="NZ_FKLO01000011.1"/>
</dbReference>
<evidence type="ECO:0000256" key="3">
    <source>
        <dbReference type="ARBA" id="ARBA00022475"/>
    </source>
</evidence>
<dbReference type="Pfam" id="PF00795">
    <property type="entry name" value="CN_hydrolase"/>
    <property type="match status" value="1"/>
</dbReference>
<keyword evidence="11" id="KW-0449">Lipoprotein</keyword>
<dbReference type="NCBIfam" id="TIGR00546">
    <property type="entry name" value="lnt"/>
    <property type="match status" value="1"/>
</dbReference>
<accession>A0A1C3H1U6</accession>
<dbReference type="GO" id="GO:0042158">
    <property type="term" value="P:lipoprotein biosynthetic process"/>
    <property type="evidence" value="ECO:0007669"/>
    <property type="project" value="UniProtKB-UniRule"/>
</dbReference>
<dbReference type="HAMAP" id="MF_01148">
    <property type="entry name" value="Lnt"/>
    <property type="match status" value="1"/>
</dbReference>
<evidence type="ECO:0000256" key="7">
    <source>
        <dbReference type="ARBA" id="ARBA00023136"/>
    </source>
</evidence>
<sequence length="496" mass="54808">MPAPLTTPAPSMLYALLAPLAGVFFTFCFAPWPLGALAVVPLAVLFALWQHPTRQHPLRDAWLFALAHLGSGLYWVYISLYHFGGAPLPFAILANVLLVLYLALYPLLAAWLMRRLSAPGSWRRSLLIPLLWTGGELVRAYLFTGFPWLAAGYSALHTPLDGLAPIGGVFLVSFALTLVASLLARAVVLRQGKPLAIAVALYAAASATSLIAHTTPSGAPFSVALIQGNIEQSTKFDPALMERHLQDYIALALAREEAVIILPETAFTFMEEQMTRDLAQLNAYFKERGQTLVSGIPAGDLKKQLFYNAIITLGDGSGRYYKHHLLPFGEYVPLRSWLSIFEKYVEIPYSNFERGEAKQPPLMTGKYRAGASICYEAAFGRDMRQALPEADYLINISNDAWFKDSIAADQHLQMNQMRSRELGREMARATNDGITVLLDARGRIKARIPRFVREVLVGEIQPYQGITPYARLGNALIFALLALYAAALVAMRRRLA</sequence>
<evidence type="ECO:0000256" key="4">
    <source>
        <dbReference type="ARBA" id="ARBA00022679"/>
    </source>
</evidence>
<keyword evidence="7 9" id="KW-0472">Membrane</keyword>
<dbReference type="EMBL" id="FKLO01000011">
    <property type="protein sequence ID" value="SAM57009.1"/>
    <property type="molecule type" value="Genomic_DNA"/>
</dbReference>
<comment type="catalytic activity">
    <reaction evidence="9">
        <text>N-terminal S-1,2-diacyl-sn-glyceryl-L-cysteinyl-[lipoprotein] + a glycerophospholipid = N-acyl-S-1,2-diacyl-sn-glyceryl-L-cysteinyl-[lipoprotein] + a 2-acyl-sn-glycero-3-phospholipid + H(+)</text>
        <dbReference type="Rhea" id="RHEA:48228"/>
        <dbReference type="Rhea" id="RHEA-COMP:14681"/>
        <dbReference type="Rhea" id="RHEA-COMP:14684"/>
        <dbReference type="ChEBI" id="CHEBI:15378"/>
        <dbReference type="ChEBI" id="CHEBI:136912"/>
        <dbReference type="ChEBI" id="CHEBI:140656"/>
        <dbReference type="ChEBI" id="CHEBI:140657"/>
        <dbReference type="ChEBI" id="CHEBI:140660"/>
        <dbReference type="EC" id="2.3.1.269"/>
    </reaction>
</comment>
<dbReference type="GO" id="GO:0016410">
    <property type="term" value="F:N-acyltransferase activity"/>
    <property type="evidence" value="ECO:0007669"/>
    <property type="project" value="UniProtKB-UniRule"/>
</dbReference>
<dbReference type="PANTHER" id="PTHR38686:SF1">
    <property type="entry name" value="APOLIPOPROTEIN N-ACYLTRANSFERASE"/>
    <property type="match status" value="1"/>
</dbReference>
<gene>
    <name evidence="9" type="primary">lnt</name>
    <name evidence="11" type="ORF">CHUV0807_0107</name>
</gene>
<feature type="domain" description="CN hydrolase" evidence="10">
    <location>
        <begin position="226"/>
        <end position="462"/>
    </location>
</feature>
<name>A0A1C3H1U6_9GAMM</name>
<dbReference type="AlphaFoldDB" id="A0A1C3H1U6"/>
<feature type="transmembrane region" description="Helical" evidence="9">
    <location>
        <begin position="61"/>
        <end position="84"/>
    </location>
</feature>
<feature type="transmembrane region" description="Helical" evidence="9">
    <location>
        <begin position="195"/>
        <end position="212"/>
    </location>
</feature>
<feature type="transmembrane region" description="Helical" evidence="9">
    <location>
        <begin position="20"/>
        <end position="49"/>
    </location>
</feature>
<feature type="transmembrane region" description="Helical" evidence="9">
    <location>
        <begin position="125"/>
        <end position="143"/>
    </location>
</feature>
<dbReference type="InterPro" id="IPR036526">
    <property type="entry name" value="C-N_Hydrolase_sf"/>
</dbReference>
<dbReference type="GO" id="GO:0005886">
    <property type="term" value="C:plasma membrane"/>
    <property type="evidence" value="ECO:0007669"/>
    <property type="project" value="UniProtKB-SubCell"/>
</dbReference>
<evidence type="ECO:0000256" key="6">
    <source>
        <dbReference type="ARBA" id="ARBA00022989"/>
    </source>
</evidence>
<dbReference type="Proteomes" id="UP000190837">
    <property type="component" value="Unassembled WGS sequence"/>
</dbReference>
<feature type="transmembrane region" description="Helical" evidence="9">
    <location>
        <begin position="90"/>
        <end position="113"/>
    </location>
</feature>
<evidence type="ECO:0000256" key="5">
    <source>
        <dbReference type="ARBA" id="ARBA00022692"/>
    </source>
</evidence>
<comment type="subcellular location">
    <subcellularLocation>
        <location evidence="1 9">Cell membrane</location>
        <topology evidence="1 9">Multi-pass membrane protein</topology>
    </subcellularLocation>
</comment>
<dbReference type="EC" id="2.3.1.269" evidence="9"/>
<dbReference type="UniPathway" id="UPA00666"/>
<evidence type="ECO:0000313" key="12">
    <source>
        <dbReference type="Proteomes" id="UP000190837"/>
    </source>
</evidence>
<feature type="transmembrane region" description="Helical" evidence="9">
    <location>
        <begin position="163"/>
        <end position="183"/>
    </location>
</feature>
<feature type="transmembrane region" description="Helical" evidence="9">
    <location>
        <begin position="472"/>
        <end position="491"/>
    </location>
</feature>
<evidence type="ECO:0000256" key="2">
    <source>
        <dbReference type="ARBA" id="ARBA00010065"/>
    </source>
</evidence>
<dbReference type="Gene3D" id="3.60.110.10">
    <property type="entry name" value="Carbon-nitrogen hydrolase"/>
    <property type="match status" value="1"/>
</dbReference>
<keyword evidence="8 9" id="KW-0012">Acyltransferase</keyword>
<keyword evidence="6 9" id="KW-1133">Transmembrane helix</keyword>
<dbReference type="InterPro" id="IPR004563">
    <property type="entry name" value="Apolipo_AcylTrfase"/>
</dbReference>
<keyword evidence="4 9" id="KW-0808">Transferase</keyword>
<evidence type="ECO:0000256" key="1">
    <source>
        <dbReference type="ARBA" id="ARBA00004651"/>
    </source>
</evidence>